<sequence>MPSRYSRYDTDEERLPDGMTRAGHHDGHHDDDDLGAPFLKTPQPAVSWRHDLNPLLNFGMLIGLCLLGLFWYLHWAAAGLPLQR</sequence>
<proteinExistence type="predicted"/>
<evidence type="ECO:0000256" key="1">
    <source>
        <dbReference type="SAM" id="MobiDB-lite"/>
    </source>
</evidence>
<feature type="transmembrane region" description="Helical" evidence="2">
    <location>
        <begin position="55"/>
        <end position="74"/>
    </location>
</feature>
<evidence type="ECO:0000313" key="4">
    <source>
        <dbReference type="Proteomes" id="UP000054481"/>
    </source>
</evidence>
<dbReference type="EMBL" id="KQ030532">
    <property type="protein sequence ID" value="KJZ73778.1"/>
    <property type="molecule type" value="Genomic_DNA"/>
</dbReference>
<feature type="region of interest" description="Disordered" evidence="1">
    <location>
        <begin position="1"/>
        <end position="36"/>
    </location>
</feature>
<dbReference type="AlphaFoldDB" id="A0A0F7ZTV6"/>
<feature type="compositionally biased region" description="Basic and acidic residues" evidence="1">
    <location>
        <begin position="1"/>
        <end position="16"/>
    </location>
</feature>
<protein>
    <submittedName>
        <fullName evidence="3">Uncharacterized protein</fullName>
    </submittedName>
</protein>
<keyword evidence="2" id="KW-1133">Transmembrane helix</keyword>
<organism evidence="3 4">
    <name type="scientific">Hirsutella minnesotensis 3608</name>
    <dbReference type="NCBI Taxonomy" id="1043627"/>
    <lineage>
        <taxon>Eukaryota</taxon>
        <taxon>Fungi</taxon>
        <taxon>Dikarya</taxon>
        <taxon>Ascomycota</taxon>
        <taxon>Pezizomycotina</taxon>
        <taxon>Sordariomycetes</taxon>
        <taxon>Hypocreomycetidae</taxon>
        <taxon>Hypocreales</taxon>
        <taxon>Ophiocordycipitaceae</taxon>
        <taxon>Hirsutella</taxon>
    </lineage>
</organism>
<evidence type="ECO:0000256" key="2">
    <source>
        <dbReference type="SAM" id="Phobius"/>
    </source>
</evidence>
<accession>A0A0F7ZTV6</accession>
<keyword evidence="2" id="KW-0812">Transmembrane</keyword>
<name>A0A0F7ZTV6_9HYPO</name>
<evidence type="ECO:0000313" key="3">
    <source>
        <dbReference type="EMBL" id="KJZ73778.1"/>
    </source>
</evidence>
<gene>
    <name evidence="3" type="ORF">HIM_06896</name>
</gene>
<dbReference type="Proteomes" id="UP000054481">
    <property type="component" value="Unassembled WGS sequence"/>
</dbReference>
<keyword evidence="4" id="KW-1185">Reference proteome</keyword>
<dbReference type="OrthoDB" id="2107166at2759"/>
<reference evidence="3 4" key="1">
    <citation type="journal article" date="2014" name="Genome Biol. Evol.">
        <title>Comparative genomics and transcriptomics analyses reveal divergent lifestyle features of nematode endoparasitic fungus Hirsutella minnesotensis.</title>
        <authorList>
            <person name="Lai Y."/>
            <person name="Liu K."/>
            <person name="Zhang X."/>
            <person name="Zhang X."/>
            <person name="Li K."/>
            <person name="Wang N."/>
            <person name="Shu C."/>
            <person name="Wu Y."/>
            <person name="Wang C."/>
            <person name="Bushley K.E."/>
            <person name="Xiang M."/>
            <person name="Liu X."/>
        </authorList>
    </citation>
    <scope>NUCLEOTIDE SEQUENCE [LARGE SCALE GENOMIC DNA]</scope>
    <source>
        <strain evidence="3 4">3608</strain>
    </source>
</reference>
<keyword evidence="2" id="KW-0472">Membrane</keyword>